<dbReference type="InterPro" id="IPR056374">
    <property type="entry name" value="DesK/YvfT_N"/>
</dbReference>
<evidence type="ECO:0000256" key="6">
    <source>
        <dbReference type="SAM" id="Coils"/>
    </source>
</evidence>
<dbReference type="InterPro" id="IPR011712">
    <property type="entry name" value="Sig_transdc_His_kin_sub3_dim/P"/>
</dbReference>
<keyword evidence="7" id="KW-1133">Transmembrane helix</keyword>
<keyword evidence="3" id="KW-0808">Transferase</keyword>
<feature type="coiled-coil region" evidence="6">
    <location>
        <begin position="158"/>
        <end position="185"/>
    </location>
</feature>
<evidence type="ECO:0000259" key="9">
    <source>
        <dbReference type="Pfam" id="PF23540"/>
    </source>
</evidence>
<dbReference type="OrthoDB" id="9797605at2"/>
<dbReference type="PANTHER" id="PTHR24421:SF63">
    <property type="entry name" value="SENSOR HISTIDINE KINASE DESK"/>
    <property type="match status" value="1"/>
</dbReference>
<organism evidence="10 11">
    <name type="scientific">Heyndrickxia camelliae</name>
    <dbReference type="NCBI Taxonomy" id="1707093"/>
    <lineage>
        <taxon>Bacteria</taxon>
        <taxon>Bacillati</taxon>
        <taxon>Bacillota</taxon>
        <taxon>Bacilli</taxon>
        <taxon>Bacillales</taxon>
        <taxon>Bacillaceae</taxon>
        <taxon>Heyndrickxia</taxon>
    </lineage>
</organism>
<dbReference type="SUPFAM" id="SSF55874">
    <property type="entry name" value="ATPase domain of HSP90 chaperone/DNA topoisomerase II/histidine kinase"/>
    <property type="match status" value="1"/>
</dbReference>
<gene>
    <name evidence="10" type="ORF">CWO92_15235</name>
</gene>
<feature type="domain" description="Signal transduction histidine kinase subgroup 3 dimerisation and phosphoacceptor" evidence="8">
    <location>
        <begin position="180"/>
        <end position="243"/>
    </location>
</feature>
<protein>
    <recommendedName>
        <fullName evidence="2">histidine kinase</fullName>
        <ecNumber evidence="2">2.7.13.3</ecNumber>
    </recommendedName>
</protein>
<dbReference type="GO" id="GO:0000155">
    <property type="term" value="F:phosphorelay sensor kinase activity"/>
    <property type="evidence" value="ECO:0007669"/>
    <property type="project" value="InterPro"/>
</dbReference>
<evidence type="ECO:0000256" key="7">
    <source>
        <dbReference type="SAM" id="Phobius"/>
    </source>
</evidence>
<dbReference type="EC" id="2.7.13.3" evidence="2"/>
<evidence type="ECO:0000313" key="10">
    <source>
        <dbReference type="EMBL" id="PKR84158.1"/>
    </source>
</evidence>
<evidence type="ECO:0000256" key="4">
    <source>
        <dbReference type="ARBA" id="ARBA00022777"/>
    </source>
</evidence>
<keyword evidence="5" id="KW-0902">Two-component regulatory system</keyword>
<dbReference type="InterPro" id="IPR036890">
    <property type="entry name" value="HATPase_C_sf"/>
</dbReference>
<feature type="domain" description="DesK/YvfT N-terminal" evidence="9">
    <location>
        <begin position="8"/>
        <end position="148"/>
    </location>
</feature>
<evidence type="ECO:0000256" key="5">
    <source>
        <dbReference type="ARBA" id="ARBA00023012"/>
    </source>
</evidence>
<dbReference type="Proteomes" id="UP000233440">
    <property type="component" value="Unassembled WGS sequence"/>
</dbReference>
<proteinExistence type="predicted"/>
<feature type="transmembrane region" description="Helical" evidence="7">
    <location>
        <begin position="135"/>
        <end position="152"/>
    </location>
</feature>
<dbReference type="Pfam" id="PF23540">
    <property type="entry name" value="DesK_N"/>
    <property type="match status" value="1"/>
</dbReference>
<feature type="transmembrane region" description="Helical" evidence="7">
    <location>
        <begin position="110"/>
        <end position="129"/>
    </location>
</feature>
<name>A0A2N3LHP4_9BACI</name>
<evidence type="ECO:0000313" key="11">
    <source>
        <dbReference type="Proteomes" id="UP000233440"/>
    </source>
</evidence>
<sequence length="377" mass="43209">MGKLRGFRFFPKRFGFFPYIFLIYFIMPAVSLLSESGIKMILGYALLFVFFVTYRQLYFCMQKRSYSYWVATELVIILIFGLFYDPNYIFLGFFPANFIGWYSDKRKFKIALIGLFIVEFLPIITSGVLLTPSKILYFVPFLIVMMISPFGVRSMNRRIELEMQLDQAKEQIKELVKREERVRIARDLHDTLGHTLSLITLKSQLVEKLTTINPERARSEAKEIEQTSRAALRQVRELVSQMRAIRVTEELSEVQEILQAAGIAYHFQGDSELQDTPLLAQNIISMCLRESATNIVKHSRARNCFISISPTTENIKIMIKDDGIGMQHPNKSGNGLTGMEERLALIDGTLSITNLNGAVLELIIPIVQKKEKEGAAF</sequence>
<accession>A0A2N3LHP4</accession>
<keyword evidence="6" id="KW-0175">Coiled coil</keyword>
<keyword evidence="4 10" id="KW-0418">Kinase</keyword>
<dbReference type="GO" id="GO:0046983">
    <property type="term" value="F:protein dimerization activity"/>
    <property type="evidence" value="ECO:0007669"/>
    <property type="project" value="InterPro"/>
</dbReference>
<keyword evidence="11" id="KW-1185">Reference proteome</keyword>
<dbReference type="Gene3D" id="3.30.565.10">
    <property type="entry name" value="Histidine kinase-like ATPase, C-terminal domain"/>
    <property type="match status" value="1"/>
</dbReference>
<dbReference type="EMBL" id="PIQO01000012">
    <property type="protein sequence ID" value="PKR84158.1"/>
    <property type="molecule type" value="Genomic_DNA"/>
</dbReference>
<dbReference type="Gene3D" id="1.20.5.1930">
    <property type="match status" value="1"/>
</dbReference>
<dbReference type="PANTHER" id="PTHR24421">
    <property type="entry name" value="NITRATE/NITRITE SENSOR PROTEIN NARX-RELATED"/>
    <property type="match status" value="1"/>
</dbReference>
<keyword evidence="7" id="KW-0472">Membrane</keyword>
<keyword evidence="7" id="KW-0812">Transmembrane</keyword>
<reference evidence="10 11" key="1">
    <citation type="submission" date="2017-11" db="EMBL/GenBank/DDBJ databases">
        <title>Bacillus camelliae sp. nov., isolated from pu'er tea.</title>
        <authorList>
            <person name="Niu L."/>
        </authorList>
    </citation>
    <scope>NUCLEOTIDE SEQUENCE [LARGE SCALE GENOMIC DNA]</scope>
    <source>
        <strain evidence="10 11">7578-1</strain>
    </source>
</reference>
<dbReference type="RefSeq" id="WP_101355075.1">
    <property type="nucleotide sequence ID" value="NZ_PIQO01000012.1"/>
</dbReference>
<evidence type="ECO:0000256" key="3">
    <source>
        <dbReference type="ARBA" id="ARBA00022679"/>
    </source>
</evidence>
<dbReference type="AlphaFoldDB" id="A0A2N3LHP4"/>
<dbReference type="CDD" id="cd16917">
    <property type="entry name" value="HATPase_UhpB-NarQ-NarX-like"/>
    <property type="match status" value="1"/>
</dbReference>
<dbReference type="InterPro" id="IPR050482">
    <property type="entry name" value="Sensor_HK_TwoCompSys"/>
</dbReference>
<feature type="transmembrane region" description="Helical" evidence="7">
    <location>
        <begin position="12"/>
        <end position="30"/>
    </location>
</feature>
<evidence type="ECO:0000256" key="1">
    <source>
        <dbReference type="ARBA" id="ARBA00000085"/>
    </source>
</evidence>
<comment type="catalytic activity">
    <reaction evidence="1">
        <text>ATP + protein L-histidine = ADP + protein N-phospho-L-histidine.</text>
        <dbReference type="EC" id="2.7.13.3"/>
    </reaction>
</comment>
<evidence type="ECO:0000256" key="2">
    <source>
        <dbReference type="ARBA" id="ARBA00012438"/>
    </source>
</evidence>
<feature type="transmembrane region" description="Helical" evidence="7">
    <location>
        <begin position="36"/>
        <end position="54"/>
    </location>
</feature>
<dbReference type="Pfam" id="PF07730">
    <property type="entry name" value="HisKA_3"/>
    <property type="match status" value="1"/>
</dbReference>
<dbReference type="GO" id="GO:0016020">
    <property type="term" value="C:membrane"/>
    <property type="evidence" value="ECO:0007669"/>
    <property type="project" value="InterPro"/>
</dbReference>
<comment type="caution">
    <text evidence="10">The sequence shown here is derived from an EMBL/GenBank/DDBJ whole genome shotgun (WGS) entry which is preliminary data.</text>
</comment>
<evidence type="ECO:0000259" key="8">
    <source>
        <dbReference type="Pfam" id="PF07730"/>
    </source>
</evidence>